<organism evidence="4 5">
    <name type="scientific">Bacillus cereus</name>
    <dbReference type="NCBI Taxonomy" id="1396"/>
    <lineage>
        <taxon>Bacteria</taxon>
        <taxon>Bacillati</taxon>
        <taxon>Bacillota</taxon>
        <taxon>Bacilli</taxon>
        <taxon>Bacillales</taxon>
        <taxon>Bacillaceae</taxon>
        <taxon>Bacillus</taxon>
        <taxon>Bacillus cereus group</taxon>
    </lineage>
</organism>
<keyword evidence="1" id="KW-0812">Transmembrane</keyword>
<protein>
    <submittedName>
        <fullName evidence="4">Cell wall anchor protein</fullName>
    </submittedName>
</protein>
<gene>
    <name evidence="4" type="ORF">COI93_08315</name>
</gene>
<feature type="signal peptide" evidence="2">
    <location>
        <begin position="1"/>
        <end position="28"/>
    </location>
</feature>
<dbReference type="NCBIfam" id="TIGR03934">
    <property type="entry name" value="TQXA_dom"/>
    <property type="match status" value="1"/>
</dbReference>
<name>A0A2B0MLS1_BACCE</name>
<dbReference type="AlphaFoldDB" id="A0A2B0MLS1"/>
<keyword evidence="1" id="KW-1133">Transmembrane helix</keyword>
<feature type="domain" description="Thioester" evidence="3">
    <location>
        <begin position="65"/>
        <end position="154"/>
    </location>
</feature>
<feature type="transmembrane region" description="Helical" evidence="1">
    <location>
        <begin position="360"/>
        <end position="380"/>
    </location>
</feature>
<dbReference type="InterPro" id="IPR013552">
    <property type="entry name" value="Thioester_dom"/>
</dbReference>
<feature type="chain" id="PRO_5012292724" evidence="2">
    <location>
        <begin position="29"/>
        <end position="384"/>
    </location>
</feature>
<dbReference type="InterPro" id="IPR023849">
    <property type="entry name" value="TQXA_dom"/>
</dbReference>
<evidence type="ECO:0000256" key="1">
    <source>
        <dbReference type="SAM" id="Phobius"/>
    </source>
</evidence>
<evidence type="ECO:0000256" key="2">
    <source>
        <dbReference type="SAM" id="SignalP"/>
    </source>
</evidence>
<comment type="caution">
    <text evidence="4">The sequence shown here is derived from an EMBL/GenBank/DDBJ whole genome shotgun (WGS) entry which is preliminary data.</text>
</comment>
<evidence type="ECO:0000313" key="4">
    <source>
        <dbReference type="EMBL" id="PFK45581.1"/>
    </source>
</evidence>
<proteinExistence type="predicted"/>
<accession>A0A2B0MLS1</accession>
<dbReference type="EMBL" id="NUWN01000025">
    <property type="protein sequence ID" value="PFK45581.1"/>
    <property type="molecule type" value="Genomic_DNA"/>
</dbReference>
<sequence length="384" mass="43492">MKRKMLTKWFVFLSLIIMLLGVSVPQAAAEIIQQEKIQMDWSFIKFRDGEVKIKSDFLKTSQKDVAYCLSPKLDSPNGNDLPEIGKENDLVYRVLLYGYPQKTPAELGVSTKEEAYYATQLAIWIAAGKFGITDLKPQNQQVYNLVKDLMEKASKGTEVQETYFEVVPTEQQTLKQNKNYVETSLYMIKTNAVNGRYFVQIEGASEGVQIINEKGENKNEFAINEKFKVVIPKNVTTEELKLKVNAKLQNLQAVTFDGKQKVQNATALLLKNIEKSSNGIIVKGESLGFLEIKENEQIVKHTVQDKKVIEELKVTKVNATYEGPKETFNVQNEDTKVQLYNSENTENKNRFILPSTGAKFSMMPFVGLGCIVLGFCILTIRKKL</sequence>
<evidence type="ECO:0000259" key="3">
    <source>
        <dbReference type="Pfam" id="PF08341"/>
    </source>
</evidence>
<keyword evidence="1" id="KW-0472">Membrane</keyword>
<dbReference type="Proteomes" id="UP000242656">
    <property type="component" value="Unassembled WGS sequence"/>
</dbReference>
<reference evidence="4 5" key="1">
    <citation type="submission" date="2017-09" db="EMBL/GenBank/DDBJ databases">
        <title>Large-scale bioinformatics analysis of Bacillus genomes uncovers conserved roles of natural products in bacterial physiology.</title>
        <authorList>
            <consortium name="Agbiome Team Llc"/>
            <person name="Bleich R.M."/>
            <person name="Grubbs K.J."/>
            <person name="Santa Maria K.C."/>
            <person name="Allen S.E."/>
            <person name="Farag S."/>
            <person name="Shank E.A."/>
            <person name="Bowers A."/>
        </authorList>
    </citation>
    <scope>NUCLEOTIDE SEQUENCE [LARGE SCALE GENOMIC DNA]</scope>
    <source>
        <strain evidence="4 5">AFS083043</strain>
    </source>
</reference>
<evidence type="ECO:0000313" key="5">
    <source>
        <dbReference type="Proteomes" id="UP000242656"/>
    </source>
</evidence>
<dbReference type="Pfam" id="PF08341">
    <property type="entry name" value="TED"/>
    <property type="match status" value="1"/>
</dbReference>
<keyword evidence="2" id="KW-0732">Signal</keyword>
<dbReference type="RefSeq" id="WP_098490413.1">
    <property type="nucleotide sequence ID" value="NZ_NUWN01000025.1"/>
</dbReference>